<name>A0ABS5AS77_9PSEU</name>
<protein>
    <recommendedName>
        <fullName evidence="3">DUF4177 domain-containing protein</fullName>
    </recommendedName>
</protein>
<dbReference type="EMBL" id="JAGIOO010000001">
    <property type="protein sequence ID" value="MBP2479420.1"/>
    <property type="molecule type" value="Genomic_DNA"/>
</dbReference>
<reference evidence="1 2" key="1">
    <citation type="submission" date="2021-03" db="EMBL/GenBank/DDBJ databases">
        <title>Sequencing the genomes of 1000 actinobacteria strains.</title>
        <authorList>
            <person name="Klenk H.-P."/>
        </authorList>
    </citation>
    <scope>NUCLEOTIDE SEQUENCE [LARGE SCALE GENOMIC DNA]</scope>
    <source>
        <strain evidence="1 2">DSM 44580</strain>
    </source>
</reference>
<proteinExistence type="predicted"/>
<organism evidence="1 2">
    <name type="scientific">Crossiella equi</name>
    <dbReference type="NCBI Taxonomy" id="130796"/>
    <lineage>
        <taxon>Bacteria</taxon>
        <taxon>Bacillati</taxon>
        <taxon>Actinomycetota</taxon>
        <taxon>Actinomycetes</taxon>
        <taxon>Pseudonocardiales</taxon>
        <taxon>Pseudonocardiaceae</taxon>
        <taxon>Crossiella</taxon>
    </lineage>
</organism>
<dbReference type="RefSeq" id="WP_086789264.1">
    <property type="nucleotide sequence ID" value="NZ_JAGIOO010000001.1"/>
</dbReference>
<evidence type="ECO:0000313" key="2">
    <source>
        <dbReference type="Proteomes" id="UP001519363"/>
    </source>
</evidence>
<comment type="caution">
    <text evidence="1">The sequence shown here is derived from an EMBL/GenBank/DDBJ whole genome shotgun (WGS) entry which is preliminary data.</text>
</comment>
<evidence type="ECO:0008006" key="3">
    <source>
        <dbReference type="Google" id="ProtNLM"/>
    </source>
</evidence>
<dbReference type="Proteomes" id="UP001519363">
    <property type="component" value="Unassembled WGS sequence"/>
</dbReference>
<keyword evidence="2" id="KW-1185">Reference proteome</keyword>
<accession>A0ABS5AS77</accession>
<sequence>MTAEFDHRVMKYKFGFLRGVDYAQLERDLNEAGAEGWQVRGTLLPGTVNGRTREVTVLLQRKRV</sequence>
<evidence type="ECO:0000313" key="1">
    <source>
        <dbReference type="EMBL" id="MBP2479420.1"/>
    </source>
</evidence>
<gene>
    <name evidence="1" type="ORF">JOF53_008292</name>
</gene>